<accession>A0A532URP8</accession>
<dbReference type="Proteomes" id="UP000319619">
    <property type="component" value="Unassembled WGS sequence"/>
</dbReference>
<evidence type="ECO:0000256" key="3">
    <source>
        <dbReference type="ARBA" id="ARBA00022801"/>
    </source>
</evidence>
<comment type="caution">
    <text evidence="8">The sequence shown here is derived from an EMBL/GenBank/DDBJ whole genome shotgun (WGS) entry which is preliminary data.</text>
</comment>
<dbReference type="EMBL" id="NJBN01000012">
    <property type="protein sequence ID" value="TKJ37603.1"/>
    <property type="molecule type" value="Genomic_DNA"/>
</dbReference>
<evidence type="ECO:0000256" key="6">
    <source>
        <dbReference type="SAM" id="SignalP"/>
    </source>
</evidence>
<dbReference type="PANTHER" id="PTHR32060">
    <property type="entry name" value="TAIL-SPECIFIC PROTEASE"/>
    <property type="match status" value="1"/>
</dbReference>
<dbReference type="InterPro" id="IPR004447">
    <property type="entry name" value="Peptidase_S41A"/>
</dbReference>
<dbReference type="InterPro" id="IPR001478">
    <property type="entry name" value="PDZ"/>
</dbReference>
<dbReference type="InterPro" id="IPR041489">
    <property type="entry name" value="PDZ_6"/>
</dbReference>
<dbReference type="PANTHER" id="PTHR32060:SF30">
    <property type="entry name" value="CARBOXY-TERMINAL PROCESSING PROTEASE CTPA"/>
    <property type="match status" value="1"/>
</dbReference>
<evidence type="ECO:0000256" key="1">
    <source>
        <dbReference type="ARBA" id="ARBA00009179"/>
    </source>
</evidence>
<dbReference type="SUPFAM" id="SSF52096">
    <property type="entry name" value="ClpP/crotonase"/>
    <property type="match status" value="1"/>
</dbReference>
<reference evidence="8 9" key="1">
    <citation type="submission" date="2017-06" db="EMBL/GenBank/DDBJ databases">
        <title>Novel microbial phyla capable of carbon fixation and sulfur reduction in deep-sea sediments.</title>
        <authorList>
            <person name="Huang J."/>
            <person name="Baker B."/>
            <person name="Wang Y."/>
        </authorList>
    </citation>
    <scope>NUCLEOTIDE SEQUENCE [LARGE SCALE GENOMIC DNA]</scope>
    <source>
        <strain evidence="8">B3_LCP</strain>
    </source>
</reference>
<feature type="domain" description="PDZ" evidence="7">
    <location>
        <begin position="95"/>
        <end position="163"/>
    </location>
</feature>
<feature type="signal peptide" evidence="6">
    <location>
        <begin position="1"/>
        <end position="29"/>
    </location>
</feature>
<dbReference type="SUPFAM" id="SSF50156">
    <property type="entry name" value="PDZ domain-like"/>
    <property type="match status" value="1"/>
</dbReference>
<dbReference type="InterPro" id="IPR036034">
    <property type="entry name" value="PDZ_sf"/>
</dbReference>
<dbReference type="CDD" id="cd07560">
    <property type="entry name" value="Peptidase_S41_CPP"/>
    <property type="match status" value="1"/>
</dbReference>
<dbReference type="InterPro" id="IPR029045">
    <property type="entry name" value="ClpP/crotonase-like_dom_sf"/>
</dbReference>
<organism evidence="8 9">
    <name type="scientific">candidate division LCP-89 bacterium B3_LCP</name>
    <dbReference type="NCBI Taxonomy" id="2012998"/>
    <lineage>
        <taxon>Bacteria</taxon>
        <taxon>Pseudomonadati</taxon>
        <taxon>Bacteria division LCP-89</taxon>
    </lineage>
</organism>
<dbReference type="NCBIfam" id="TIGR00225">
    <property type="entry name" value="prc"/>
    <property type="match status" value="1"/>
</dbReference>
<evidence type="ECO:0000259" key="7">
    <source>
        <dbReference type="PROSITE" id="PS50106"/>
    </source>
</evidence>
<dbReference type="PROSITE" id="PS50106">
    <property type="entry name" value="PDZ"/>
    <property type="match status" value="1"/>
</dbReference>
<sequence>MRSHVRCTMRKLMILAFILSCIITLQTNASNSDGQADLYLNIKENIGLFGAVYREISSRYVDDIDPQEFMRAGIEGMLNTLDPYTVFLDEETTDNLQIMSAGKYGGIGIEIGIRGKDKVLTVISPIEDSPAKRLGIRPGDKIIEIEGQSTAGFTTKDAADLLRGKAGTDVDINIERIGVADPIPFTLERAIIKITDVSYAGILQDGVGYVRLTRFSRNAGGEIHKALNKLKDEGMTSLILDLRHNPGGLLPAAVEVAQNFIPKGEEIVSTQGRHKMAQRKYTSQLEPVCPEISMVVLVDQGSASASEIVSGALQDLDRAAIVGQTTFGKGLVQTLVDFKDGRSLKITTARYYTPSGRLIQKLDYFDEENDVILQEIPTQEGPDLEERYYTRSGRTVFGSGGINPDIEVEIPRLDRYETDLVRTGYFYDFCANYLSEHTDEGHIEITDDILGEFQEYIQEKDFKSQDDFANRLDELISTAEDDTLIEGSIVTNLVELRNEIKAAQPDHFRDHTDYISFRLAVEMAGLQDGKRGRTLASLKGDPQLQKAFELLANQELYSELLTGPGHVLREAE</sequence>
<evidence type="ECO:0000256" key="4">
    <source>
        <dbReference type="ARBA" id="ARBA00022825"/>
    </source>
</evidence>
<dbReference type="CDD" id="cd06782">
    <property type="entry name" value="cpPDZ_CPP-like"/>
    <property type="match status" value="1"/>
</dbReference>
<dbReference type="GO" id="GO:0006508">
    <property type="term" value="P:proteolysis"/>
    <property type="evidence" value="ECO:0007669"/>
    <property type="project" value="UniProtKB-KW"/>
</dbReference>
<keyword evidence="4 5" id="KW-0720">Serine protease</keyword>
<proteinExistence type="inferred from homology"/>
<keyword evidence="3 5" id="KW-0378">Hydrolase</keyword>
<name>A0A532URP8_UNCL8</name>
<dbReference type="SMART" id="SM00245">
    <property type="entry name" value="TSPc"/>
    <property type="match status" value="1"/>
</dbReference>
<dbReference type="GO" id="GO:0008236">
    <property type="term" value="F:serine-type peptidase activity"/>
    <property type="evidence" value="ECO:0007669"/>
    <property type="project" value="UniProtKB-KW"/>
</dbReference>
<evidence type="ECO:0000256" key="5">
    <source>
        <dbReference type="RuleBase" id="RU004404"/>
    </source>
</evidence>
<dbReference type="Gene3D" id="3.30.750.44">
    <property type="match status" value="1"/>
</dbReference>
<dbReference type="AlphaFoldDB" id="A0A532URP8"/>
<dbReference type="Gene3D" id="2.30.42.10">
    <property type="match status" value="1"/>
</dbReference>
<comment type="similarity">
    <text evidence="1 5">Belongs to the peptidase S41A family.</text>
</comment>
<gene>
    <name evidence="8" type="ORF">CEE37_13905</name>
</gene>
<dbReference type="GO" id="GO:0030288">
    <property type="term" value="C:outer membrane-bounded periplasmic space"/>
    <property type="evidence" value="ECO:0007669"/>
    <property type="project" value="TreeGrafter"/>
</dbReference>
<protein>
    <recommendedName>
        <fullName evidence="7">PDZ domain-containing protein</fullName>
    </recommendedName>
</protein>
<dbReference type="SMART" id="SM00228">
    <property type="entry name" value="PDZ"/>
    <property type="match status" value="1"/>
</dbReference>
<dbReference type="Pfam" id="PF22694">
    <property type="entry name" value="CtpB_N-like"/>
    <property type="match status" value="1"/>
</dbReference>
<feature type="chain" id="PRO_5021908193" description="PDZ domain-containing protein" evidence="6">
    <location>
        <begin position="30"/>
        <end position="572"/>
    </location>
</feature>
<dbReference type="Pfam" id="PF03572">
    <property type="entry name" value="Peptidase_S41"/>
    <property type="match status" value="1"/>
</dbReference>
<dbReference type="GO" id="GO:0004175">
    <property type="term" value="F:endopeptidase activity"/>
    <property type="evidence" value="ECO:0007669"/>
    <property type="project" value="TreeGrafter"/>
</dbReference>
<evidence type="ECO:0000313" key="8">
    <source>
        <dbReference type="EMBL" id="TKJ37603.1"/>
    </source>
</evidence>
<evidence type="ECO:0000256" key="2">
    <source>
        <dbReference type="ARBA" id="ARBA00022670"/>
    </source>
</evidence>
<evidence type="ECO:0000313" key="9">
    <source>
        <dbReference type="Proteomes" id="UP000319619"/>
    </source>
</evidence>
<dbReference type="GO" id="GO:0007165">
    <property type="term" value="P:signal transduction"/>
    <property type="evidence" value="ECO:0007669"/>
    <property type="project" value="TreeGrafter"/>
</dbReference>
<dbReference type="Gene3D" id="3.90.226.10">
    <property type="entry name" value="2-enoyl-CoA Hydratase, Chain A, domain 1"/>
    <property type="match status" value="1"/>
</dbReference>
<dbReference type="FunFam" id="2.30.42.10:FF:000063">
    <property type="entry name" value="Peptidase, S41 family"/>
    <property type="match status" value="1"/>
</dbReference>
<keyword evidence="6" id="KW-0732">Signal</keyword>
<keyword evidence="2 5" id="KW-0645">Protease</keyword>
<dbReference type="InterPro" id="IPR055210">
    <property type="entry name" value="CtpA/B_N"/>
</dbReference>
<dbReference type="Pfam" id="PF17820">
    <property type="entry name" value="PDZ_6"/>
    <property type="match status" value="1"/>
</dbReference>
<dbReference type="InterPro" id="IPR005151">
    <property type="entry name" value="Tail-specific_protease"/>
</dbReference>